<dbReference type="Gene3D" id="3.20.20.80">
    <property type="entry name" value="Glycosidases"/>
    <property type="match status" value="1"/>
</dbReference>
<dbReference type="RefSeq" id="XP_005093171.2">
    <property type="nucleotide sequence ID" value="XM_005093114.3"/>
</dbReference>
<evidence type="ECO:0000313" key="3">
    <source>
        <dbReference type="RefSeq" id="XP_005093171.2"/>
    </source>
</evidence>
<feature type="domain" description="Glycosyl hydrolase family 13 catalytic" evidence="1">
    <location>
        <begin position="22"/>
        <end position="410"/>
    </location>
</feature>
<dbReference type="SMART" id="SM00642">
    <property type="entry name" value="Aamy"/>
    <property type="match status" value="1"/>
</dbReference>
<dbReference type="SUPFAM" id="SSF51445">
    <property type="entry name" value="(Trans)glycosidases"/>
    <property type="match status" value="1"/>
</dbReference>
<organism evidence="2 3">
    <name type="scientific">Aplysia californica</name>
    <name type="common">California sea hare</name>
    <dbReference type="NCBI Taxonomy" id="6500"/>
    <lineage>
        <taxon>Eukaryota</taxon>
        <taxon>Metazoa</taxon>
        <taxon>Spiralia</taxon>
        <taxon>Lophotrochozoa</taxon>
        <taxon>Mollusca</taxon>
        <taxon>Gastropoda</taxon>
        <taxon>Heterobranchia</taxon>
        <taxon>Euthyneura</taxon>
        <taxon>Tectipleura</taxon>
        <taxon>Aplysiida</taxon>
        <taxon>Aplysioidea</taxon>
        <taxon>Aplysiidae</taxon>
        <taxon>Aplysia</taxon>
    </lineage>
</organism>
<sequence length="556" mass="63425">MQARPDESPESLQWWQKTIVYQIYPRSFQDSSGNGVGDIPGIISRLDHFTYLGVGAIWLSPFYPSPQLDFGYDISDFCDVDPLFGTLQDFDNLVKECHDRDIKVIVDFVPGHSSHLHPWFQKSVRREEPYTDYYVWHDGKTGDNGERLPPNNWLSVFGGSSWAWNEERGQFYFRPFLPEQPKLNYRNPRVVEEMKNVLRFWMSRGVDGVRVDAVSEIMESADKSQDEPCNMKGDYPQDQYEYLNHIHTSMHPEGFPLIRGWRDVMDEYEKKDGKSRFMVIEIYAPAKSRNVYREFGGNPFNMDLVDLERSGLSGQSLKSLIEEEYSNIGGGWPTFVLGNHDRNRLTFRFGREFADVLNMLLLTLKGTPTTYYGEELAMSNIEVSFEDTQDPFGKNMGPERYELFSRDPCRSPMQWDNTRHAGFTKSDHPWLPVHPDYANCNVKTQTKSDGSSTSLTLYKALATLRQKPAFLCGGIEFAICNKEVFSYIREDKTSGERYLVALNVGKVPALSDFSGSPVNATVEICTCSASKRLTTGQTVSLQGLTLNPGDGVVLKL</sequence>
<reference evidence="3" key="1">
    <citation type="submission" date="2025-08" db="UniProtKB">
        <authorList>
            <consortium name="RefSeq"/>
        </authorList>
    </citation>
    <scope>IDENTIFICATION</scope>
</reference>
<dbReference type="InterPro" id="IPR017853">
    <property type="entry name" value="GH"/>
</dbReference>
<accession>A0ABM0JGH9</accession>
<proteinExistence type="predicted"/>
<dbReference type="InterPro" id="IPR045857">
    <property type="entry name" value="O16G_dom_2"/>
</dbReference>
<gene>
    <name evidence="3" type="primary">LOC101845528</name>
</gene>
<dbReference type="Gene3D" id="2.60.40.1180">
    <property type="entry name" value="Golgi alpha-mannosidase II"/>
    <property type="match status" value="1"/>
</dbReference>
<dbReference type="Gene3D" id="3.90.400.10">
    <property type="entry name" value="Oligo-1,6-glucosidase, Domain 2"/>
    <property type="match status" value="1"/>
</dbReference>
<dbReference type="GeneID" id="101845528"/>
<protein>
    <submittedName>
        <fullName evidence="3">Alpha-glucosidase</fullName>
    </submittedName>
</protein>
<evidence type="ECO:0000313" key="2">
    <source>
        <dbReference type="Proteomes" id="UP000694888"/>
    </source>
</evidence>
<dbReference type="PANTHER" id="PTHR10357:SF179">
    <property type="entry name" value="NEUTRAL AND BASIC AMINO ACID TRANSPORT PROTEIN RBAT"/>
    <property type="match status" value="1"/>
</dbReference>
<dbReference type="PANTHER" id="PTHR10357">
    <property type="entry name" value="ALPHA-AMYLASE FAMILY MEMBER"/>
    <property type="match status" value="1"/>
</dbReference>
<dbReference type="Proteomes" id="UP000694888">
    <property type="component" value="Unplaced"/>
</dbReference>
<evidence type="ECO:0000259" key="1">
    <source>
        <dbReference type="SMART" id="SM00642"/>
    </source>
</evidence>
<dbReference type="InterPro" id="IPR013780">
    <property type="entry name" value="Glyco_hydro_b"/>
</dbReference>
<keyword evidence="2" id="KW-1185">Reference proteome</keyword>
<name>A0ABM0JGH9_APLCA</name>
<dbReference type="Pfam" id="PF00128">
    <property type="entry name" value="Alpha-amylase"/>
    <property type="match status" value="1"/>
</dbReference>
<dbReference type="InterPro" id="IPR006047">
    <property type="entry name" value="GH13_cat_dom"/>
</dbReference>